<feature type="region of interest" description="Disordered" evidence="4">
    <location>
        <begin position="130"/>
        <end position="309"/>
    </location>
</feature>
<dbReference type="InterPro" id="IPR001452">
    <property type="entry name" value="SH3_domain"/>
</dbReference>
<dbReference type="InterPro" id="IPR036028">
    <property type="entry name" value="SH3-like_dom_sf"/>
</dbReference>
<keyword evidence="5" id="KW-0812">Transmembrane</keyword>
<evidence type="ECO:0000256" key="3">
    <source>
        <dbReference type="PROSITE-ProRule" id="PRU00192"/>
    </source>
</evidence>
<evidence type="ECO:0000256" key="2">
    <source>
        <dbReference type="ARBA" id="ARBA00022737"/>
    </source>
</evidence>
<evidence type="ECO:0000313" key="10">
    <source>
        <dbReference type="Proteomes" id="UP000235392"/>
    </source>
</evidence>
<comment type="caution">
    <text evidence="8">The sequence shown here is derived from an EMBL/GenBank/DDBJ whole genome shotgun (WGS) entry which is preliminary data.</text>
</comment>
<organism evidence="8 9">
    <name type="scientific">Puccinia coronata f. sp. avenae</name>
    <dbReference type="NCBI Taxonomy" id="200324"/>
    <lineage>
        <taxon>Eukaryota</taxon>
        <taxon>Fungi</taxon>
        <taxon>Dikarya</taxon>
        <taxon>Basidiomycota</taxon>
        <taxon>Pucciniomycotina</taxon>
        <taxon>Pucciniomycetes</taxon>
        <taxon>Pucciniales</taxon>
        <taxon>Pucciniaceae</taxon>
        <taxon>Puccinia</taxon>
    </lineage>
</organism>
<feature type="region of interest" description="Disordered" evidence="4">
    <location>
        <begin position="536"/>
        <end position="558"/>
    </location>
</feature>
<feature type="region of interest" description="Disordered" evidence="4">
    <location>
        <begin position="1"/>
        <end position="32"/>
    </location>
</feature>
<dbReference type="Proteomes" id="UP000235392">
    <property type="component" value="Unassembled WGS sequence"/>
</dbReference>
<feature type="compositionally biased region" description="Polar residues" evidence="4">
    <location>
        <begin position="1"/>
        <end position="12"/>
    </location>
</feature>
<dbReference type="AlphaFoldDB" id="A0A2N5W8P8"/>
<feature type="compositionally biased region" description="Polar residues" evidence="4">
    <location>
        <begin position="20"/>
        <end position="30"/>
    </location>
</feature>
<feature type="transmembrane region" description="Helical" evidence="5">
    <location>
        <begin position="318"/>
        <end position="339"/>
    </location>
</feature>
<evidence type="ECO:0000259" key="6">
    <source>
        <dbReference type="PROSITE" id="PS50002"/>
    </source>
</evidence>
<dbReference type="STRING" id="200324.A0A2N5W8P8"/>
<dbReference type="OrthoDB" id="5340910at2759"/>
<evidence type="ECO:0000313" key="9">
    <source>
        <dbReference type="Proteomes" id="UP000235388"/>
    </source>
</evidence>
<dbReference type="SMART" id="SM00326">
    <property type="entry name" value="SH3"/>
    <property type="match status" value="1"/>
</dbReference>
<reference evidence="9 10" key="1">
    <citation type="submission" date="2017-11" db="EMBL/GenBank/DDBJ databases">
        <title>De novo assembly and phasing of dikaryotic genomes from two isolates of Puccinia coronata f. sp. avenae, the causal agent of oat crown rust.</title>
        <authorList>
            <person name="Miller M.E."/>
            <person name="Zhang Y."/>
            <person name="Omidvar V."/>
            <person name="Sperschneider J."/>
            <person name="Schwessinger B."/>
            <person name="Raley C."/>
            <person name="Palmer J.M."/>
            <person name="Garnica D."/>
            <person name="Upadhyaya N."/>
            <person name="Rathjen J."/>
            <person name="Taylor J.M."/>
            <person name="Park R.F."/>
            <person name="Dodds P.N."/>
            <person name="Hirsch C.D."/>
            <person name="Kianian S.F."/>
            <person name="Figueroa M."/>
        </authorList>
    </citation>
    <scope>NUCLEOTIDE SEQUENCE [LARGE SCALE GENOMIC DNA]</scope>
    <source>
        <strain evidence="8">12NC29</strain>
        <strain evidence="7">12SD80</strain>
    </source>
</reference>
<feature type="compositionally biased region" description="Low complexity" evidence="4">
    <location>
        <begin position="280"/>
        <end position="308"/>
    </location>
</feature>
<dbReference type="PROSITE" id="PS50002">
    <property type="entry name" value="SH3"/>
    <property type="match status" value="1"/>
</dbReference>
<keyword evidence="9" id="KW-1185">Reference proteome</keyword>
<dbReference type="PANTHER" id="PTHR46218">
    <property type="entry name" value="LASP"/>
    <property type="match status" value="1"/>
</dbReference>
<dbReference type="InterPro" id="IPR051759">
    <property type="entry name" value="LIM-SH3_domain_protein"/>
</dbReference>
<evidence type="ECO:0000313" key="7">
    <source>
        <dbReference type="EMBL" id="PLW14300.1"/>
    </source>
</evidence>
<keyword evidence="5" id="KW-1133">Transmembrane helix</keyword>
<evidence type="ECO:0000256" key="5">
    <source>
        <dbReference type="SAM" id="Phobius"/>
    </source>
</evidence>
<evidence type="ECO:0000313" key="8">
    <source>
        <dbReference type="EMBL" id="PLW58609.1"/>
    </source>
</evidence>
<keyword evidence="2" id="KW-0677">Repeat</keyword>
<protein>
    <recommendedName>
        <fullName evidence="6">SH3 domain-containing protein</fullName>
    </recommendedName>
</protein>
<gene>
    <name evidence="8" type="ORF">PCANC_00056</name>
    <name evidence="7" type="ORF">PCASD_15672</name>
</gene>
<feature type="compositionally biased region" description="Low complexity" evidence="4">
    <location>
        <begin position="182"/>
        <end position="261"/>
    </location>
</feature>
<accession>A0A2N5W8P8</accession>
<evidence type="ECO:0000256" key="4">
    <source>
        <dbReference type="SAM" id="MobiDB-lite"/>
    </source>
</evidence>
<dbReference type="Gene3D" id="2.30.30.40">
    <property type="entry name" value="SH3 Domains"/>
    <property type="match status" value="1"/>
</dbReference>
<dbReference type="PANTHER" id="PTHR46218:SF4">
    <property type="entry name" value="LIM AND SH3 DOMAIN PROTEIN LASP"/>
    <property type="match status" value="1"/>
</dbReference>
<feature type="compositionally biased region" description="Polar residues" evidence="4">
    <location>
        <begin position="538"/>
        <end position="558"/>
    </location>
</feature>
<dbReference type="SUPFAM" id="SSF50044">
    <property type="entry name" value="SH3-domain"/>
    <property type="match status" value="1"/>
</dbReference>
<sequence length="658" mass="71652">MNRCSVGSNSQERSQDPRNKINTVSLNTEGSASPSAEAALSLEIVEDVASIAIRLTRNCIAQIALRPGPSQRAQICNPIRIHVSRPEYTWSRFIEMYPSSGQLLASLPYTPESSKLPLLPQCDGSRKNSNCIGLSQHHTIRRRAPVSDSRHSTTNSAQTSRKSKQQQAEDRQQEIIRQNQMSASLTEASSSTTPRSNLSSTPSSTHIVAQASNSNALSSSTNNSTSTPVLTSTRAAATTASPTKNITSSQTAASSRTTNTTVLGTARIPGQSFNATHAQSTSPSVSRNSTSSTSLAQPTAATSAQQSTENGMSTGQKVLLAAGILSSIFLLGYFISWWLKRRHRRLSSQRKVEKFNIKGPFKKSEENMANTDNEPMFGRPSHASISFDHLQVLTEKPTPTRSDLLLQPRLPYPSFKSPSVDISSLNFQRSPVEPKPLPNLNSVSPLSLLNIQAPSDYRCKGPQMKGKTFVVERTYQAALDDELVLHVGDRIEVVFYYDDGWCLGRNLDIARYAIGQLSKGVFPRDCVAAQPIVLNKQPEGSSGTNTNEGDLASPQTVVNETEEESRRAFRAISSNPSLSPLSSSIFEKFPLPPRSTGTTKVETKQRVSSLFIGRNAQLFLELDDALGQPPSPPRIQFASHIHFANPPKNIINTPSPPT</sequence>
<keyword evidence="5" id="KW-0472">Membrane</keyword>
<dbReference type="EMBL" id="PGCJ01000002">
    <property type="protein sequence ID" value="PLW58609.1"/>
    <property type="molecule type" value="Genomic_DNA"/>
</dbReference>
<keyword evidence="1 3" id="KW-0728">SH3 domain</keyword>
<evidence type="ECO:0000256" key="1">
    <source>
        <dbReference type="ARBA" id="ARBA00022443"/>
    </source>
</evidence>
<feature type="domain" description="SH3" evidence="6">
    <location>
        <begin position="464"/>
        <end position="532"/>
    </location>
</feature>
<name>A0A2N5W8P8_9BASI</name>
<dbReference type="EMBL" id="PGCI01000826">
    <property type="protein sequence ID" value="PLW14300.1"/>
    <property type="molecule type" value="Genomic_DNA"/>
</dbReference>
<proteinExistence type="predicted"/>
<dbReference type="Proteomes" id="UP000235388">
    <property type="component" value="Unassembled WGS sequence"/>
</dbReference>